<dbReference type="Proteomes" id="UP001151529">
    <property type="component" value="Chromosome 4"/>
</dbReference>
<accession>A0A9Q0QJQ0</accession>
<dbReference type="AlphaFoldDB" id="A0A9Q0QJQ0"/>
<dbReference type="InterPro" id="IPR008507">
    <property type="entry name" value="DUF789"/>
</dbReference>
<feature type="compositionally biased region" description="Polar residues" evidence="1">
    <location>
        <begin position="139"/>
        <end position="148"/>
    </location>
</feature>
<sequence length="1059" mass="117596">MDGLQLVSMPPRNAFRANQPKARGRLQPDPPYSINSCTRDFLETGAWHQSQNMVANKETRSNVFSDYPSCQSSVTCPDFYASTPKGCNVVSSHEANNSNVDKSANKKSRQKNRRGKQNKRVSSDTGSTEPEILSECAHESSTSESCSYNDHGDELISFATSSEVSFSDGSSNQIGFEGDTRFSSSEAQVICTSNIGEVAIIETFEALDVSSADGSSNQIDFEGDPRFSNSEASTICSSNSDEIDTVEDIIPCIAHSFPREHRMINSEIIIQTKGKGSSQISGCDDMQSKDFSYAPDSSIVFDYVSIGSNSDDGPNDSHCAKPFHEASSRDSILEAPGCNSRKGSLSHKKSFNGAVDTYQHTEGSKHGGKENNLSVWQKVQRNDVDTETKISPVCFQSDMSLKETPSLKRNSIVAEVNTLSRTVDKKLPKDKVSKKLKRKNSLGSKLDNSYHGRGHSSNKASFNTLAKTGMRQNETFGLTAQVDDQKGGKSISKTHSVNSCLMVGFHPSRVECVNSESVNCSQVFPDAIHPPQISCDTVSSPRHQTENQDNSPAKLSNLLDQNVLKVPSPVYLPHLFFNKGRQMEKGIALAEYSKQNHSSGSVMKKWIPIGVRDSELATSARFGNSLPDPSDRPASEDFTLRNAQENASFNSQDLDSSLMLGKCQDSGNASSPQEDDHSQKLKNSTGWMLEFNKKHIETVISTSESSDQRFSSFEDKSIKIIQAVKDACRLLVNCQVYHAAKLVCVTGLLVRNYADMRYHVSHWECLWKWYEEHGNYGLEVRAEDFKNSKSWGLDCISFRGYFVPFLSAVQLFKKHTIQPINKVPDHEIFGSKHEACESLEDSKDGHLPIFSELIPKPCTTAAAQSVDVACHDDAELLFEYFEPEQPQQRQPLYEKIQELVRGNASSGCKMYGDPTNLASLNLQDLHPRSWYSVAWYPIYRIPEGNFRTAFLTYHSLGHLVHRSAKFDPPSKDVCVVSPVVGLQSYNAQGECWFQPRHSVNQTEGTPSLNPSVIMKERLRTLAETASLMARAVVTKGNRTSVNRHPDYEFFLSRRGYSLL</sequence>
<dbReference type="OrthoDB" id="1920576at2759"/>
<feature type="compositionally biased region" description="Polar residues" evidence="1">
    <location>
        <begin position="93"/>
        <end position="102"/>
    </location>
</feature>
<proteinExistence type="predicted"/>
<name>A0A9Q0QJQ0_SALVM</name>
<evidence type="ECO:0000256" key="1">
    <source>
        <dbReference type="SAM" id="MobiDB-lite"/>
    </source>
</evidence>
<protein>
    <submittedName>
        <fullName evidence="2">DUF789 FAMILY PROTEIN</fullName>
    </submittedName>
</protein>
<dbReference type="PANTHER" id="PTHR32010">
    <property type="entry name" value="PHOTOSYSTEM II STABILITY/ASSEMBLY FACTOR HCF136, CHLOROPLASTIC"/>
    <property type="match status" value="1"/>
</dbReference>
<feature type="region of interest" description="Disordered" evidence="1">
    <location>
        <begin position="93"/>
        <end position="148"/>
    </location>
</feature>
<dbReference type="Pfam" id="PF05623">
    <property type="entry name" value="DUF789"/>
    <property type="match status" value="1"/>
</dbReference>
<comment type="caution">
    <text evidence="2">The sequence shown here is derived from an EMBL/GenBank/DDBJ whole genome shotgun (WGS) entry which is preliminary data.</text>
</comment>
<dbReference type="EMBL" id="JAPFFL010000008">
    <property type="protein sequence ID" value="KAJ6707264.1"/>
    <property type="molecule type" value="Genomic_DNA"/>
</dbReference>
<reference evidence="2" key="1">
    <citation type="submission" date="2022-11" db="EMBL/GenBank/DDBJ databases">
        <authorList>
            <person name="Hyden B.L."/>
            <person name="Feng K."/>
            <person name="Yates T."/>
            <person name="Jawdy S."/>
            <person name="Smart L.B."/>
            <person name="Muchero W."/>
        </authorList>
    </citation>
    <scope>NUCLEOTIDE SEQUENCE</scope>
    <source>
        <tissue evidence="2">Shoot tip</tissue>
    </source>
</reference>
<evidence type="ECO:0000313" key="3">
    <source>
        <dbReference type="Proteomes" id="UP001151529"/>
    </source>
</evidence>
<dbReference type="PANTHER" id="PTHR32010:SF18">
    <property type="entry name" value="DUF789 FAMILY PROTEIN"/>
    <property type="match status" value="1"/>
</dbReference>
<feature type="region of interest" description="Disordered" evidence="1">
    <location>
        <begin position="431"/>
        <end position="460"/>
    </location>
</feature>
<evidence type="ECO:0000313" key="2">
    <source>
        <dbReference type="EMBL" id="KAJ6707264.1"/>
    </source>
</evidence>
<keyword evidence="3" id="KW-1185">Reference proteome</keyword>
<feature type="compositionally biased region" description="Basic residues" evidence="1">
    <location>
        <begin position="105"/>
        <end position="119"/>
    </location>
</feature>
<gene>
    <name evidence="2" type="ORF">OIU85_027600</name>
</gene>
<organism evidence="2 3">
    <name type="scientific">Salix viminalis</name>
    <name type="common">Common osier</name>
    <name type="synonym">Basket willow</name>
    <dbReference type="NCBI Taxonomy" id="40686"/>
    <lineage>
        <taxon>Eukaryota</taxon>
        <taxon>Viridiplantae</taxon>
        <taxon>Streptophyta</taxon>
        <taxon>Embryophyta</taxon>
        <taxon>Tracheophyta</taxon>
        <taxon>Spermatophyta</taxon>
        <taxon>Magnoliopsida</taxon>
        <taxon>eudicotyledons</taxon>
        <taxon>Gunneridae</taxon>
        <taxon>Pentapetalae</taxon>
        <taxon>rosids</taxon>
        <taxon>fabids</taxon>
        <taxon>Malpighiales</taxon>
        <taxon>Salicaceae</taxon>
        <taxon>Saliceae</taxon>
        <taxon>Salix</taxon>
    </lineage>
</organism>
<reference evidence="2" key="2">
    <citation type="journal article" date="2023" name="Int. J. Mol. Sci.">
        <title>De Novo Assembly and Annotation of 11 Diverse Shrub Willow (Salix) Genomes Reveals Novel Gene Organization in Sex-Linked Regions.</title>
        <authorList>
            <person name="Hyden B."/>
            <person name="Feng K."/>
            <person name="Yates T.B."/>
            <person name="Jawdy S."/>
            <person name="Cereghino C."/>
            <person name="Smart L.B."/>
            <person name="Muchero W."/>
        </authorList>
    </citation>
    <scope>NUCLEOTIDE SEQUENCE [LARGE SCALE GENOMIC DNA]</scope>
    <source>
        <tissue evidence="2">Shoot tip</tissue>
    </source>
</reference>